<dbReference type="Pfam" id="PF12119">
    <property type="entry name" value="DUF3581"/>
    <property type="match status" value="1"/>
</dbReference>
<comment type="caution">
    <text evidence="1">The sequence shown here is derived from an EMBL/GenBank/DDBJ whole genome shotgun (WGS) entry which is preliminary data.</text>
</comment>
<proteinExistence type="predicted"/>
<reference evidence="1 2" key="1">
    <citation type="submission" date="2019-07" db="EMBL/GenBank/DDBJ databases">
        <title>Draft genome for Aliikangiella sp. M105.</title>
        <authorList>
            <person name="Wang G."/>
        </authorList>
    </citation>
    <scope>NUCLEOTIDE SEQUENCE [LARGE SCALE GENOMIC DNA]</scope>
    <source>
        <strain evidence="1 2">M105</strain>
    </source>
</reference>
<dbReference type="RefSeq" id="WP_142933452.1">
    <property type="nucleotide sequence ID" value="NZ_ML660169.1"/>
</dbReference>
<dbReference type="EMBL" id="VIKS01000013">
    <property type="protein sequence ID" value="TQV84911.1"/>
    <property type="molecule type" value="Genomic_DNA"/>
</dbReference>
<evidence type="ECO:0000313" key="1">
    <source>
        <dbReference type="EMBL" id="TQV84911.1"/>
    </source>
</evidence>
<dbReference type="AlphaFoldDB" id="A0A545U614"/>
<organism evidence="1 2">
    <name type="scientific">Aliikangiella coralliicola</name>
    <dbReference type="NCBI Taxonomy" id="2592383"/>
    <lineage>
        <taxon>Bacteria</taxon>
        <taxon>Pseudomonadati</taxon>
        <taxon>Pseudomonadota</taxon>
        <taxon>Gammaproteobacteria</taxon>
        <taxon>Oceanospirillales</taxon>
        <taxon>Pleioneaceae</taxon>
        <taxon>Aliikangiella</taxon>
    </lineage>
</organism>
<dbReference type="Proteomes" id="UP000315439">
    <property type="component" value="Unassembled WGS sequence"/>
</dbReference>
<dbReference type="OrthoDB" id="5892138at2"/>
<gene>
    <name evidence="1" type="ORF">FLL46_21180</name>
</gene>
<accession>A0A545U614</accession>
<keyword evidence="2" id="KW-1185">Reference proteome</keyword>
<evidence type="ECO:0000313" key="2">
    <source>
        <dbReference type="Proteomes" id="UP000315439"/>
    </source>
</evidence>
<sequence>MFVEGFYSQSGESFSFTREQGSEFAKKIAGDYNPLHHPDNKRFCVPGDLLFALTLSQFGVSQSMTFDFQGMVSGDTSVHFVENENQISVQNEKEKTYLTAAREGEITRNEGFVEALIRSYVAFSGKTFPHILVELMNDEGVMINPEKPMVIYDMMKLTFDKFVDGKPEVVLQGSRFDVNGKRGMVIMNFNICADNEVIGSGEKHIIMSGLRPYEQVGIDLLVRSYEEDRVAFK</sequence>
<dbReference type="InterPro" id="IPR021974">
    <property type="entry name" value="DUF3581"/>
</dbReference>
<name>A0A545U614_9GAMM</name>
<protein>
    <submittedName>
        <fullName evidence="1">DUF3581 family protein</fullName>
    </submittedName>
</protein>